<dbReference type="SUPFAM" id="SSF47384">
    <property type="entry name" value="Homodimeric domain of signal transducing histidine kinase"/>
    <property type="match status" value="1"/>
</dbReference>
<keyword evidence="5" id="KW-0813">Transport</keyword>
<keyword evidence="7" id="KW-0597">Phosphoprotein</keyword>
<dbReference type="EC" id="2.7.13.3" evidence="3"/>
<evidence type="ECO:0000256" key="2">
    <source>
        <dbReference type="ARBA" id="ARBA00004236"/>
    </source>
</evidence>
<dbReference type="PRINTS" id="PR00344">
    <property type="entry name" value="BCTRLSENSOR"/>
</dbReference>
<sequence>MIRNPWPAFAARVAAAAVGGAVVAAATGLWWQTAAVLLAAAWLWNLWQLQRLERWLRLDYKIEPPSASGVWGELFQTLYRQRRRQRDRRRRLRRTIREYQESAKAMPDATVVLRSRDRVLWWNDAARRLLGLSWPQDEGQRIGNLIRAPEFLEFLSQAGSAGESLILPSPADTETPLEMRLVPYGRDQRLLLARDVTRTQRLETMRRDFVANVSHELKTPLTVIYGVAEEMAEELAEADPQWAPSVQLLRDQARRMQRLVQDLLMLSRLETGGVAAERQPVAMPALLDELCAEARALSGERGHRIELEAQPGVNVLGAESELRSAISNLLSNAVRYTPDGGTIRVGWHADGHGAYCRVADDGIGVPREHLSRLTERFYRVDKARSNATGGTGLGLAIVKHVINRHGGRLEIASEPEQGSTFTLVFPPEAVTYEAAAASA</sequence>
<evidence type="ECO:0000256" key="11">
    <source>
        <dbReference type="ARBA" id="ARBA00022741"/>
    </source>
</evidence>
<evidence type="ECO:0000256" key="9">
    <source>
        <dbReference type="ARBA" id="ARBA00022679"/>
    </source>
</evidence>
<dbReference type="InterPro" id="IPR013767">
    <property type="entry name" value="PAS_fold"/>
</dbReference>
<dbReference type="SMART" id="SM00091">
    <property type="entry name" value="PAS"/>
    <property type="match status" value="1"/>
</dbReference>
<evidence type="ECO:0000313" key="19">
    <source>
        <dbReference type="EMBL" id="MBK1726633.1"/>
    </source>
</evidence>
<proteinExistence type="predicted"/>
<evidence type="ECO:0000256" key="4">
    <source>
        <dbReference type="ARBA" id="ARBA00019665"/>
    </source>
</evidence>
<comment type="catalytic activity">
    <reaction evidence="1">
        <text>ATP + protein L-histidine = ADP + protein N-phospho-L-histidine.</text>
        <dbReference type="EC" id="2.7.13.3"/>
    </reaction>
</comment>
<dbReference type="Pfam" id="PF02518">
    <property type="entry name" value="HATPase_c"/>
    <property type="match status" value="1"/>
</dbReference>
<dbReference type="InterPro" id="IPR035965">
    <property type="entry name" value="PAS-like_dom_sf"/>
</dbReference>
<dbReference type="PROSITE" id="PS50109">
    <property type="entry name" value="HIS_KIN"/>
    <property type="match status" value="1"/>
</dbReference>
<dbReference type="Proteomes" id="UP000738126">
    <property type="component" value="Unassembled WGS sequence"/>
</dbReference>
<comment type="function">
    <text evidence="17">Member of the two-component regulatory system PhoR/PhoB involved in the phosphate regulon genes expression. PhoR may function as a membrane-associated protein kinase that phosphorylates PhoB in response to environmental signals.</text>
</comment>
<dbReference type="Gene3D" id="3.30.450.20">
    <property type="entry name" value="PAS domain"/>
    <property type="match status" value="1"/>
</dbReference>
<dbReference type="InterPro" id="IPR050351">
    <property type="entry name" value="BphY/WalK/GraS-like"/>
</dbReference>
<dbReference type="SUPFAM" id="SSF55874">
    <property type="entry name" value="ATPase domain of HSP90 chaperone/DNA topoisomerase II/histidine kinase"/>
    <property type="match status" value="1"/>
</dbReference>
<dbReference type="EMBL" id="NRSH01000055">
    <property type="protein sequence ID" value="MBK1726633.1"/>
    <property type="molecule type" value="Genomic_DNA"/>
</dbReference>
<evidence type="ECO:0000256" key="5">
    <source>
        <dbReference type="ARBA" id="ARBA00022448"/>
    </source>
</evidence>
<dbReference type="Pfam" id="PF11808">
    <property type="entry name" value="PhoR"/>
    <property type="match status" value="1"/>
</dbReference>
<evidence type="ECO:0000256" key="7">
    <source>
        <dbReference type="ARBA" id="ARBA00022553"/>
    </source>
</evidence>
<dbReference type="SUPFAM" id="SSF55785">
    <property type="entry name" value="PYP-like sensor domain (PAS domain)"/>
    <property type="match status" value="1"/>
</dbReference>
<evidence type="ECO:0000256" key="14">
    <source>
        <dbReference type="ARBA" id="ARBA00022989"/>
    </source>
</evidence>
<keyword evidence="15" id="KW-0902">Two-component regulatory system</keyword>
<evidence type="ECO:0000256" key="16">
    <source>
        <dbReference type="ARBA" id="ARBA00023136"/>
    </source>
</evidence>
<dbReference type="Pfam" id="PF00512">
    <property type="entry name" value="HisKA"/>
    <property type="match status" value="1"/>
</dbReference>
<evidence type="ECO:0000256" key="12">
    <source>
        <dbReference type="ARBA" id="ARBA00022777"/>
    </source>
</evidence>
<dbReference type="InterPro" id="IPR003594">
    <property type="entry name" value="HATPase_dom"/>
</dbReference>
<dbReference type="Gene3D" id="3.30.565.10">
    <property type="entry name" value="Histidine kinase-like ATPase, C-terminal domain"/>
    <property type="match status" value="1"/>
</dbReference>
<evidence type="ECO:0000256" key="6">
    <source>
        <dbReference type="ARBA" id="ARBA00022475"/>
    </source>
</evidence>
<dbReference type="InterPro" id="IPR014310">
    <property type="entry name" value="Sig_transdc_His_kinase_PhoR"/>
</dbReference>
<evidence type="ECO:0000256" key="1">
    <source>
        <dbReference type="ARBA" id="ARBA00000085"/>
    </source>
</evidence>
<keyword evidence="9" id="KW-0808">Transferase</keyword>
<dbReference type="SMART" id="SM00388">
    <property type="entry name" value="HisKA"/>
    <property type="match status" value="1"/>
</dbReference>
<dbReference type="CDD" id="cd00082">
    <property type="entry name" value="HisKA"/>
    <property type="match status" value="1"/>
</dbReference>
<gene>
    <name evidence="19" type="ORF">CKO13_06255</name>
</gene>
<evidence type="ECO:0000256" key="17">
    <source>
        <dbReference type="ARBA" id="ARBA00025207"/>
    </source>
</evidence>
<accession>A0ABS1E4H3</accession>
<dbReference type="PANTHER" id="PTHR45453">
    <property type="entry name" value="PHOSPHATE REGULON SENSOR PROTEIN PHOR"/>
    <property type="match status" value="1"/>
</dbReference>
<keyword evidence="8" id="KW-0592">Phosphate transport</keyword>
<comment type="caution">
    <text evidence="19">The sequence shown here is derived from an EMBL/GenBank/DDBJ whole genome shotgun (WGS) entry which is preliminary data.</text>
</comment>
<keyword evidence="10" id="KW-0812">Transmembrane</keyword>
<evidence type="ECO:0000256" key="13">
    <source>
        <dbReference type="ARBA" id="ARBA00022840"/>
    </source>
</evidence>
<evidence type="ECO:0000256" key="15">
    <source>
        <dbReference type="ARBA" id="ARBA00023012"/>
    </source>
</evidence>
<evidence type="ECO:0000259" key="18">
    <source>
        <dbReference type="PROSITE" id="PS50109"/>
    </source>
</evidence>
<evidence type="ECO:0000313" key="20">
    <source>
        <dbReference type="Proteomes" id="UP000738126"/>
    </source>
</evidence>
<dbReference type="InterPro" id="IPR004358">
    <property type="entry name" value="Sig_transdc_His_kin-like_C"/>
</dbReference>
<keyword evidence="14" id="KW-1133">Transmembrane helix</keyword>
<evidence type="ECO:0000256" key="10">
    <source>
        <dbReference type="ARBA" id="ARBA00022692"/>
    </source>
</evidence>
<dbReference type="NCBIfam" id="TIGR02966">
    <property type="entry name" value="phoR_proteo"/>
    <property type="match status" value="1"/>
</dbReference>
<dbReference type="InterPro" id="IPR005467">
    <property type="entry name" value="His_kinase_dom"/>
</dbReference>
<evidence type="ECO:0000256" key="3">
    <source>
        <dbReference type="ARBA" id="ARBA00012438"/>
    </source>
</evidence>
<comment type="subcellular location">
    <subcellularLocation>
        <location evidence="2">Cell membrane</location>
    </subcellularLocation>
</comment>
<protein>
    <recommendedName>
        <fullName evidence="4">Phosphate regulon sensor protein PhoR</fullName>
        <ecNumber evidence="3">2.7.13.3</ecNumber>
    </recommendedName>
</protein>
<dbReference type="InterPro" id="IPR021766">
    <property type="entry name" value="PhoR_N"/>
</dbReference>
<evidence type="ECO:0000256" key="8">
    <source>
        <dbReference type="ARBA" id="ARBA00022592"/>
    </source>
</evidence>
<feature type="domain" description="Histidine kinase" evidence="18">
    <location>
        <begin position="212"/>
        <end position="429"/>
    </location>
</feature>
<dbReference type="SMART" id="SM00387">
    <property type="entry name" value="HATPase_c"/>
    <property type="match status" value="1"/>
</dbReference>
<dbReference type="Pfam" id="PF00989">
    <property type="entry name" value="PAS"/>
    <property type="match status" value="1"/>
</dbReference>
<organism evidence="19 20">
    <name type="scientific">Halorhodospira neutriphila</name>
    <dbReference type="NCBI Taxonomy" id="168379"/>
    <lineage>
        <taxon>Bacteria</taxon>
        <taxon>Pseudomonadati</taxon>
        <taxon>Pseudomonadota</taxon>
        <taxon>Gammaproteobacteria</taxon>
        <taxon>Chromatiales</taxon>
        <taxon>Ectothiorhodospiraceae</taxon>
        <taxon>Halorhodospira</taxon>
    </lineage>
</organism>
<dbReference type="PANTHER" id="PTHR45453:SF1">
    <property type="entry name" value="PHOSPHATE REGULON SENSOR PROTEIN PHOR"/>
    <property type="match status" value="1"/>
</dbReference>
<keyword evidence="16" id="KW-0472">Membrane</keyword>
<dbReference type="InterPro" id="IPR000014">
    <property type="entry name" value="PAS"/>
</dbReference>
<dbReference type="InterPro" id="IPR036890">
    <property type="entry name" value="HATPase_C_sf"/>
</dbReference>
<keyword evidence="13" id="KW-0067">ATP-binding</keyword>
<dbReference type="InterPro" id="IPR003661">
    <property type="entry name" value="HisK_dim/P_dom"/>
</dbReference>
<dbReference type="RefSeq" id="WP_200258003.1">
    <property type="nucleotide sequence ID" value="NZ_NRSH01000055.1"/>
</dbReference>
<dbReference type="GO" id="GO:0016301">
    <property type="term" value="F:kinase activity"/>
    <property type="evidence" value="ECO:0007669"/>
    <property type="project" value="UniProtKB-KW"/>
</dbReference>
<keyword evidence="20" id="KW-1185">Reference proteome</keyword>
<dbReference type="InterPro" id="IPR036097">
    <property type="entry name" value="HisK_dim/P_sf"/>
</dbReference>
<name>A0ABS1E4H3_9GAMM</name>
<keyword evidence="6" id="KW-1003">Cell membrane</keyword>
<reference evidence="19 20" key="1">
    <citation type="journal article" date="2020" name="Microorganisms">
        <title>Osmotic Adaptation and Compatible Solute Biosynthesis of Phototrophic Bacteria as Revealed from Genome Analyses.</title>
        <authorList>
            <person name="Imhoff J.F."/>
            <person name="Rahn T."/>
            <person name="Kunzel S."/>
            <person name="Keller A."/>
            <person name="Neulinger S.C."/>
        </authorList>
    </citation>
    <scope>NUCLEOTIDE SEQUENCE [LARGE SCALE GENOMIC DNA]</scope>
    <source>
        <strain evidence="19 20">DSM 15116</strain>
    </source>
</reference>
<keyword evidence="11" id="KW-0547">Nucleotide-binding</keyword>
<dbReference type="CDD" id="cd00130">
    <property type="entry name" value="PAS"/>
    <property type="match status" value="1"/>
</dbReference>
<dbReference type="Gene3D" id="1.10.287.130">
    <property type="match status" value="1"/>
</dbReference>
<dbReference type="NCBIfam" id="NF008235">
    <property type="entry name" value="PRK11006.1"/>
    <property type="match status" value="1"/>
</dbReference>
<keyword evidence="12 19" id="KW-0418">Kinase</keyword>